<evidence type="ECO:0000313" key="2">
    <source>
        <dbReference type="EMBL" id="SIN68215.1"/>
    </source>
</evidence>
<comment type="caution">
    <text evidence="2">The sequence shown here is derived from an EMBL/GenBank/DDBJ whole genome shotgun (WGS) entry which is preliminary data.</text>
</comment>
<name>A0ABY1JDF5_9BACT</name>
<dbReference type="SUPFAM" id="SSF52540">
    <property type="entry name" value="P-loop containing nucleoside triphosphate hydrolases"/>
    <property type="match status" value="1"/>
</dbReference>
<reference evidence="2 3" key="1">
    <citation type="submission" date="2016-11" db="EMBL/GenBank/DDBJ databases">
        <authorList>
            <person name="Varghese N."/>
            <person name="Submissions S."/>
        </authorList>
    </citation>
    <scope>NUCLEOTIDE SEQUENCE [LARGE SCALE GENOMIC DNA]</scope>
    <source>
        <strain evidence="2 3">DSM 20664</strain>
    </source>
</reference>
<evidence type="ECO:0000259" key="1">
    <source>
        <dbReference type="Pfam" id="PF13614"/>
    </source>
</evidence>
<dbReference type="Gene3D" id="3.40.50.300">
    <property type="entry name" value="P-loop containing nucleotide triphosphate hydrolases"/>
    <property type="match status" value="1"/>
</dbReference>
<dbReference type="Pfam" id="PF13614">
    <property type="entry name" value="AAA_31"/>
    <property type="match status" value="1"/>
</dbReference>
<organism evidence="2 3">
    <name type="scientific">Acetomicrobium flavidum</name>
    <dbReference type="NCBI Taxonomy" id="49896"/>
    <lineage>
        <taxon>Bacteria</taxon>
        <taxon>Thermotogati</taxon>
        <taxon>Synergistota</taxon>
        <taxon>Synergistia</taxon>
        <taxon>Synergistales</taxon>
        <taxon>Acetomicrobiaceae</taxon>
        <taxon>Acetomicrobium</taxon>
    </lineage>
</organism>
<dbReference type="PANTHER" id="PTHR13696:SF52">
    <property type="entry name" value="PARA FAMILY PROTEIN CT_582"/>
    <property type="match status" value="1"/>
</dbReference>
<dbReference type="Proteomes" id="UP000185093">
    <property type="component" value="Unassembled WGS sequence"/>
</dbReference>
<evidence type="ECO:0000313" key="3">
    <source>
        <dbReference type="Proteomes" id="UP000185093"/>
    </source>
</evidence>
<dbReference type="InterPro" id="IPR025669">
    <property type="entry name" value="AAA_dom"/>
</dbReference>
<gene>
    <name evidence="2" type="ORF">SAMN05444368_1144</name>
</gene>
<feature type="domain" description="AAA" evidence="1">
    <location>
        <begin position="1"/>
        <end position="176"/>
    </location>
</feature>
<protein>
    <submittedName>
        <fullName evidence="2">Chromosome partitioning protein</fullName>
    </submittedName>
</protein>
<dbReference type="InterPro" id="IPR027417">
    <property type="entry name" value="P-loop_NTPase"/>
</dbReference>
<dbReference type="PANTHER" id="PTHR13696">
    <property type="entry name" value="P-LOOP CONTAINING NUCLEOSIDE TRIPHOSPHATE HYDROLASE"/>
    <property type="match status" value="1"/>
</dbReference>
<dbReference type="RefSeq" id="WP_014807883.1">
    <property type="nucleotide sequence ID" value="NZ_DAONBL010000009.1"/>
</dbReference>
<dbReference type="InterPro" id="IPR050678">
    <property type="entry name" value="DNA_Partitioning_ATPase"/>
</dbReference>
<dbReference type="EMBL" id="FSQZ01000001">
    <property type="protein sequence ID" value="SIN68215.1"/>
    <property type="molecule type" value="Genomic_DNA"/>
</dbReference>
<proteinExistence type="predicted"/>
<dbReference type="CDD" id="cd02042">
    <property type="entry name" value="ParAB_family"/>
    <property type="match status" value="1"/>
</dbReference>
<accession>A0ABY1JDF5</accession>
<dbReference type="PIRSF" id="PIRSF009320">
    <property type="entry name" value="Nuc_binding_HP_1000"/>
    <property type="match status" value="1"/>
</dbReference>
<sequence>MRIIAVANQKGGVGKTTSCVNIAAALGYRGRQVLIVDMDPQGHSTSGLGIDKGTLSCSVYDVLINDLSPERAVFPTQWKGVFVLPARLELAGAEVELVGLLSRESRLAKALSKIDGFDLALVDCPPSLGLLTVNALVAAESVIVPIQCEYYALEGLSQLVGTIELVKRHLNEKLRIGGVILTMYDGRTNLSKEVADEVRRQFPDLVFSTVIPRNVRLSEAPSFGQPVIYYDPQCIGAMAYMSLAEEVEERWLNKKRP</sequence>
<keyword evidence="3" id="KW-1185">Reference proteome</keyword>